<dbReference type="GO" id="GO:0008483">
    <property type="term" value="F:transaminase activity"/>
    <property type="evidence" value="ECO:0007669"/>
    <property type="project" value="UniProtKB-KW"/>
</dbReference>
<accession>A0ABU3BAY3</accession>
<evidence type="ECO:0000313" key="8">
    <source>
        <dbReference type="Proteomes" id="UP001259982"/>
    </source>
</evidence>
<dbReference type="Pfam" id="PF00155">
    <property type="entry name" value="Aminotran_1_2"/>
    <property type="match status" value="1"/>
</dbReference>
<dbReference type="EMBL" id="JAVRHY010000017">
    <property type="protein sequence ID" value="MDT0619631.1"/>
    <property type="molecule type" value="Genomic_DNA"/>
</dbReference>
<keyword evidence="7" id="KW-0808">Transferase</keyword>
<name>A0ABU3BAY3_9GAMM</name>
<dbReference type="InterPro" id="IPR051446">
    <property type="entry name" value="HTH_trans_reg/aminotransferase"/>
</dbReference>
<dbReference type="RefSeq" id="WP_311660182.1">
    <property type="nucleotide sequence ID" value="NZ_JAVRHY010000017.1"/>
</dbReference>
<sequence length="467" mass="50336">MNNDLRRWAARVPEIDRPTYHAIADAIAEDIQAGRLRGSEKLPPLRAVAEALGINFTTAARGYAEAAQRGLIRGQPGSGSFVRGEIPAEPIRRTSPIGTIDMSMNMPPEPTDPDLIERLRGGLASLAREDDLYGLLRYQEFGGARADREAGAQWLAHRLPDVDPANLLVCPGAHGALLGLFAALARPGDVIACEALGYPGIKGIAAHLGIRLAGLPADRDGLDPEAFAGLCAANLPKALYINPTLANPTTATLSMERRTAIAEIAQRYGVPIIEDDPYGCLPARRLPPLATLAPQLTFYVAGLAKVLGAGLRIGYLVLPNVRYTARLTTTLASLAVMANPAMIRLATRWIVDGTVRAATLAIREESRARQRLAARALAGIDYWAQPEGFHLWLPVPRPWTRVELGTRLRQYGVAAVESDTFAMRSPAPEAMRICLGGRSSRDECHRQLEIIHDAIEHLPAMAAGADL</sequence>
<keyword evidence="2" id="KW-0663">Pyridoxal phosphate</keyword>
<dbReference type="InterPro" id="IPR015424">
    <property type="entry name" value="PyrdxlP-dep_Trfase"/>
</dbReference>
<comment type="similarity">
    <text evidence="1">In the C-terminal section; belongs to the class-I pyridoxal-phosphate-dependent aminotransferase family.</text>
</comment>
<dbReference type="InterPro" id="IPR004839">
    <property type="entry name" value="Aminotransferase_I/II_large"/>
</dbReference>
<evidence type="ECO:0000256" key="2">
    <source>
        <dbReference type="ARBA" id="ARBA00022898"/>
    </source>
</evidence>
<dbReference type="Gene3D" id="1.10.10.10">
    <property type="entry name" value="Winged helix-like DNA-binding domain superfamily/Winged helix DNA-binding domain"/>
    <property type="match status" value="1"/>
</dbReference>
<dbReference type="Proteomes" id="UP001259982">
    <property type="component" value="Unassembled WGS sequence"/>
</dbReference>
<comment type="caution">
    <text evidence="7">The sequence shown here is derived from an EMBL/GenBank/DDBJ whole genome shotgun (WGS) entry which is preliminary data.</text>
</comment>
<evidence type="ECO:0000256" key="4">
    <source>
        <dbReference type="ARBA" id="ARBA00023125"/>
    </source>
</evidence>
<evidence type="ECO:0000256" key="5">
    <source>
        <dbReference type="ARBA" id="ARBA00023163"/>
    </source>
</evidence>
<dbReference type="InterPro" id="IPR015421">
    <property type="entry name" value="PyrdxlP-dep_Trfase_major"/>
</dbReference>
<dbReference type="SUPFAM" id="SSF46785">
    <property type="entry name" value="Winged helix' DNA-binding domain"/>
    <property type="match status" value="1"/>
</dbReference>
<dbReference type="SUPFAM" id="SSF53383">
    <property type="entry name" value="PLP-dependent transferases"/>
    <property type="match status" value="1"/>
</dbReference>
<evidence type="ECO:0000313" key="7">
    <source>
        <dbReference type="EMBL" id="MDT0619631.1"/>
    </source>
</evidence>
<dbReference type="InterPro" id="IPR036388">
    <property type="entry name" value="WH-like_DNA-bd_sf"/>
</dbReference>
<dbReference type="SMART" id="SM00345">
    <property type="entry name" value="HTH_GNTR"/>
    <property type="match status" value="1"/>
</dbReference>
<dbReference type="Pfam" id="PF00392">
    <property type="entry name" value="GntR"/>
    <property type="match status" value="1"/>
</dbReference>
<keyword evidence="5" id="KW-0804">Transcription</keyword>
<keyword evidence="7" id="KW-0032">Aminotransferase</keyword>
<protein>
    <submittedName>
        <fullName evidence="7">PLP-dependent aminotransferase family protein</fullName>
    </submittedName>
</protein>
<gene>
    <name evidence="7" type="ORF">RM531_14225</name>
</gene>
<keyword evidence="4" id="KW-0238">DNA-binding</keyword>
<dbReference type="InterPro" id="IPR000524">
    <property type="entry name" value="Tscrpt_reg_HTH_GntR"/>
</dbReference>
<reference evidence="7 8" key="1">
    <citation type="submission" date="2023-09" db="EMBL/GenBank/DDBJ databases">
        <authorList>
            <person name="Rey-Velasco X."/>
        </authorList>
    </citation>
    <scope>NUCLEOTIDE SEQUENCE [LARGE SCALE GENOMIC DNA]</scope>
    <source>
        <strain evidence="7 8">P385</strain>
    </source>
</reference>
<organism evidence="7 8">
    <name type="scientific">Spectribacter acetivorans</name>
    <dbReference type="NCBI Taxonomy" id="3075603"/>
    <lineage>
        <taxon>Bacteria</taxon>
        <taxon>Pseudomonadati</taxon>
        <taxon>Pseudomonadota</taxon>
        <taxon>Gammaproteobacteria</taxon>
        <taxon>Salinisphaerales</taxon>
        <taxon>Salinisphaeraceae</taxon>
        <taxon>Spectribacter</taxon>
    </lineage>
</organism>
<proteinExistence type="inferred from homology"/>
<dbReference type="PANTHER" id="PTHR46577:SF1">
    <property type="entry name" value="HTH-TYPE TRANSCRIPTIONAL REGULATORY PROTEIN GABR"/>
    <property type="match status" value="1"/>
</dbReference>
<dbReference type="CDD" id="cd00609">
    <property type="entry name" value="AAT_like"/>
    <property type="match status" value="1"/>
</dbReference>
<keyword evidence="3" id="KW-0805">Transcription regulation</keyword>
<dbReference type="PROSITE" id="PS50949">
    <property type="entry name" value="HTH_GNTR"/>
    <property type="match status" value="1"/>
</dbReference>
<evidence type="ECO:0000256" key="1">
    <source>
        <dbReference type="ARBA" id="ARBA00005384"/>
    </source>
</evidence>
<feature type="domain" description="HTH gntR-type" evidence="6">
    <location>
        <begin position="17"/>
        <end position="85"/>
    </location>
</feature>
<dbReference type="CDD" id="cd07377">
    <property type="entry name" value="WHTH_GntR"/>
    <property type="match status" value="1"/>
</dbReference>
<evidence type="ECO:0000256" key="3">
    <source>
        <dbReference type="ARBA" id="ARBA00023015"/>
    </source>
</evidence>
<dbReference type="PANTHER" id="PTHR46577">
    <property type="entry name" value="HTH-TYPE TRANSCRIPTIONAL REGULATORY PROTEIN GABR"/>
    <property type="match status" value="1"/>
</dbReference>
<evidence type="ECO:0000259" key="6">
    <source>
        <dbReference type="PROSITE" id="PS50949"/>
    </source>
</evidence>
<keyword evidence="8" id="KW-1185">Reference proteome</keyword>
<dbReference type="Gene3D" id="3.40.640.10">
    <property type="entry name" value="Type I PLP-dependent aspartate aminotransferase-like (Major domain)"/>
    <property type="match status" value="1"/>
</dbReference>
<dbReference type="InterPro" id="IPR036390">
    <property type="entry name" value="WH_DNA-bd_sf"/>
</dbReference>